<dbReference type="EMBL" id="AUZM01000008">
    <property type="protein sequence ID" value="ERT08727.1"/>
    <property type="molecule type" value="Genomic_DNA"/>
</dbReference>
<evidence type="ECO:0000313" key="2">
    <source>
        <dbReference type="Proteomes" id="UP000017127"/>
    </source>
</evidence>
<gene>
    <name evidence="1" type="ORF">M595_1262</name>
</gene>
<sequence length="190" mass="21640">MASNRKTAAEKKKPVKGFQPTSVDYDARIFSDREKDQTISLSTVEGRERVDLILGNYQIGKLRGKTPTSATLSKHRDGQLYIHIQIKDTTPTPKKTDNIIGVDLGRRDIAVTSLGESWSGENITKVRDRFTRVRASVQKKGTKGAKRLLKRLSGREKRYQTRVNHNISKQIISRAIDIVANEDARRFNWY</sequence>
<accession>U7QN63</accession>
<proteinExistence type="predicted"/>
<reference evidence="1 2" key="1">
    <citation type="journal article" date="2013" name="Front. Microbiol.">
        <title>Comparative genomic analyses of the cyanobacterium, Lyngbya aestuarii BL J, a powerful hydrogen producer.</title>
        <authorList>
            <person name="Kothari A."/>
            <person name="Vaughn M."/>
            <person name="Garcia-Pichel F."/>
        </authorList>
    </citation>
    <scope>NUCLEOTIDE SEQUENCE [LARGE SCALE GENOMIC DNA]</scope>
    <source>
        <strain evidence="1 2">BL J</strain>
    </source>
</reference>
<keyword evidence="2" id="KW-1185">Reference proteome</keyword>
<dbReference type="PATRIC" id="fig|1348334.3.peg.1234"/>
<dbReference type="Proteomes" id="UP000017127">
    <property type="component" value="Unassembled WGS sequence"/>
</dbReference>
<organism evidence="1 2">
    <name type="scientific">Lyngbya aestuarii BL J</name>
    <dbReference type="NCBI Taxonomy" id="1348334"/>
    <lineage>
        <taxon>Bacteria</taxon>
        <taxon>Bacillati</taxon>
        <taxon>Cyanobacteriota</taxon>
        <taxon>Cyanophyceae</taxon>
        <taxon>Oscillatoriophycideae</taxon>
        <taxon>Oscillatoriales</taxon>
        <taxon>Microcoleaceae</taxon>
        <taxon>Lyngbya</taxon>
    </lineage>
</organism>
<evidence type="ECO:0000313" key="1">
    <source>
        <dbReference type="EMBL" id="ERT08727.1"/>
    </source>
</evidence>
<dbReference type="RefSeq" id="WP_023065073.1">
    <property type="nucleotide sequence ID" value="NZ_AUZM01000008.1"/>
</dbReference>
<name>U7QN63_9CYAN</name>
<dbReference type="AlphaFoldDB" id="U7QN63"/>
<protein>
    <submittedName>
        <fullName evidence="1">Putative transposase family protein</fullName>
    </submittedName>
</protein>
<comment type="caution">
    <text evidence="1">The sequence shown here is derived from an EMBL/GenBank/DDBJ whole genome shotgun (WGS) entry which is preliminary data.</text>
</comment>